<evidence type="ECO:0000256" key="12">
    <source>
        <dbReference type="ARBA" id="ARBA00022917"/>
    </source>
</evidence>
<dbReference type="SMART" id="SM00873">
    <property type="entry name" value="B3_4"/>
    <property type="match status" value="1"/>
</dbReference>
<keyword evidence="12 15" id="KW-0648">Protein biosynthesis</keyword>
<dbReference type="PROSITE" id="PS51483">
    <property type="entry name" value="B5"/>
    <property type="match status" value="1"/>
</dbReference>
<dbReference type="Gene3D" id="3.30.930.10">
    <property type="entry name" value="Bira Bifunctional Protein, Domain 2"/>
    <property type="match status" value="1"/>
</dbReference>
<evidence type="ECO:0000313" key="20">
    <source>
        <dbReference type="EMBL" id="MBN8743613.1"/>
    </source>
</evidence>
<reference evidence="20" key="1">
    <citation type="submission" date="2021-02" db="EMBL/GenBank/DDBJ databases">
        <title>Thiocyanate and organic carbon inputs drive convergent selection for specific autotrophic Afipia and Thiobacillus strains within complex microbiomes.</title>
        <authorList>
            <person name="Huddy R.J."/>
            <person name="Sachdeva R."/>
            <person name="Kadzinga F."/>
            <person name="Kantor R.S."/>
            <person name="Harrison S.T.L."/>
            <person name="Banfield J.F."/>
        </authorList>
    </citation>
    <scope>NUCLEOTIDE SEQUENCE</scope>
    <source>
        <strain evidence="20">SCN18_13_7_16_R3_B_64_19</strain>
    </source>
</reference>
<dbReference type="CDD" id="cd02796">
    <property type="entry name" value="tRNA_bind_bactPheRS"/>
    <property type="match status" value="1"/>
</dbReference>
<dbReference type="Gene3D" id="2.40.50.140">
    <property type="entry name" value="Nucleic acid-binding proteins"/>
    <property type="match status" value="1"/>
</dbReference>
<dbReference type="PANTHER" id="PTHR10947">
    <property type="entry name" value="PHENYLALANYL-TRNA SYNTHETASE BETA CHAIN AND LEUCINE-RICH REPEAT-CONTAINING PROTEIN 47"/>
    <property type="match status" value="1"/>
</dbReference>
<dbReference type="InterPro" id="IPR020825">
    <property type="entry name" value="Phe-tRNA_synthase-like_B3/B4"/>
</dbReference>
<dbReference type="SMART" id="SM00874">
    <property type="entry name" value="B5"/>
    <property type="match status" value="1"/>
</dbReference>
<evidence type="ECO:0000256" key="9">
    <source>
        <dbReference type="ARBA" id="ARBA00022840"/>
    </source>
</evidence>
<keyword evidence="13 15" id="KW-0030">Aminoacyl-tRNA synthetase</keyword>
<dbReference type="SUPFAM" id="SSF54991">
    <property type="entry name" value="Anticodon-binding domain of PheRS"/>
    <property type="match status" value="1"/>
</dbReference>
<evidence type="ECO:0000256" key="13">
    <source>
        <dbReference type="ARBA" id="ARBA00023146"/>
    </source>
</evidence>
<dbReference type="GO" id="GO:0000287">
    <property type="term" value="F:magnesium ion binding"/>
    <property type="evidence" value="ECO:0007669"/>
    <property type="project" value="UniProtKB-UniRule"/>
</dbReference>
<keyword evidence="11 16" id="KW-0694">RNA-binding</keyword>
<dbReference type="Pfam" id="PF01588">
    <property type="entry name" value="tRNA_bind"/>
    <property type="match status" value="1"/>
</dbReference>
<dbReference type="GO" id="GO:0000049">
    <property type="term" value="F:tRNA binding"/>
    <property type="evidence" value="ECO:0007669"/>
    <property type="project" value="UniProtKB-UniRule"/>
</dbReference>
<dbReference type="SUPFAM" id="SSF50249">
    <property type="entry name" value="Nucleic acid-binding proteins"/>
    <property type="match status" value="1"/>
</dbReference>
<dbReference type="InterPro" id="IPR036690">
    <property type="entry name" value="Fdx_antiC-bd_sf"/>
</dbReference>
<dbReference type="NCBIfam" id="NF045760">
    <property type="entry name" value="YtpR"/>
    <property type="match status" value="1"/>
</dbReference>
<evidence type="ECO:0000259" key="18">
    <source>
        <dbReference type="PROSITE" id="PS51447"/>
    </source>
</evidence>
<accession>A0A8I1MUB0</accession>
<evidence type="ECO:0000256" key="7">
    <source>
        <dbReference type="ARBA" id="ARBA00022723"/>
    </source>
</evidence>
<comment type="similarity">
    <text evidence="2 15">Belongs to the phenylalanyl-tRNA synthetase beta subunit family. Type 1 subfamily.</text>
</comment>
<feature type="domain" description="TRNA-binding" evidence="17">
    <location>
        <begin position="39"/>
        <end position="154"/>
    </location>
</feature>
<evidence type="ECO:0000256" key="15">
    <source>
        <dbReference type="HAMAP-Rule" id="MF_00283"/>
    </source>
</evidence>
<dbReference type="InterPro" id="IPR009061">
    <property type="entry name" value="DNA-bd_dom_put_sf"/>
</dbReference>
<dbReference type="SUPFAM" id="SSF55681">
    <property type="entry name" value="Class II aaRS and biotin synthetases"/>
    <property type="match status" value="1"/>
</dbReference>
<dbReference type="HAMAP" id="MF_00283">
    <property type="entry name" value="Phe_tRNA_synth_beta1"/>
    <property type="match status" value="1"/>
</dbReference>
<comment type="subcellular location">
    <subcellularLocation>
        <location evidence="1 15">Cytoplasm</location>
    </subcellularLocation>
</comment>
<evidence type="ECO:0000313" key="21">
    <source>
        <dbReference type="Proteomes" id="UP000664800"/>
    </source>
</evidence>
<dbReference type="EMBL" id="JAFKMR010000012">
    <property type="protein sequence ID" value="MBN8743613.1"/>
    <property type="molecule type" value="Genomic_DNA"/>
</dbReference>
<evidence type="ECO:0000256" key="5">
    <source>
        <dbReference type="ARBA" id="ARBA00022555"/>
    </source>
</evidence>
<dbReference type="GO" id="GO:0006432">
    <property type="term" value="P:phenylalanyl-tRNA aminoacylation"/>
    <property type="evidence" value="ECO:0007669"/>
    <property type="project" value="UniProtKB-UniRule"/>
</dbReference>
<dbReference type="Pfam" id="PF03483">
    <property type="entry name" value="B3_4"/>
    <property type="match status" value="1"/>
</dbReference>
<comment type="cofactor">
    <cofactor evidence="15">
        <name>Mg(2+)</name>
        <dbReference type="ChEBI" id="CHEBI:18420"/>
    </cofactor>
    <text evidence="15">Binds 2 magnesium ions per tetramer.</text>
</comment>
<dbReference type="PROSITE" id="PS50886">
    <property type="entry name" value="TRBD"/>
    <property type="match status" value="1"/>
</dbReference>
<evidence type="ECO:0000256" key="1">
    <source>
        <dbReference type="ARBA" id="ARBA00004496"/>
    </source>
</evidence>
<dbReference type="Gene3D" id="3.30.56.10">
    <property type="match status" value="2"/>
</dbReference>
<dbReference type="Pfam" id="PF03147">
    <property type="entry name" value="FDX-ACB"/>
    <property type="match status" value="1"/>
</dbReference>
<dbReference type="PROSITE" id="PS51447">
    <property type="entry name" value="FDX_ACB"/>
    <property type="match status" value="1"/>
</dbReference>
<dbReference type="RefSeq" id="WP_276728588.1">
    <property type="nucleotide sequence ID" value="NZ_JAFKMR010000012.1"/>
</dbReference>
<evidence type="ECO:0000256" key="14">
    <source>
        <dbReference type="ARBA" id="ARBA00049255"/>
    </source>
</evidence>
<feature type="binding site" evidence="15">
    <location>
        <position position="471"/>
    </location>
    <ligand>
        <name>Mg(2+)</name>
        <dbReference type="ChEBI" id="CHEBI:18420"/>
        <note>shared with alpha subunit</note>
    </ligand>
</feature>
<dbReference type="SUPFAM" id="SSF46955">
    <property type="entry name" value="Putative DNA-binding domain"/>
    <property type="match status" value="1"/>
</dbReference>
<protein>
    <recommendedName>
        <fullName evidence="15">Phenylalanine--tRNA ligase beta subunit</fullName>
        <ecNumber evidence="15">6.1.1.20</ecNumber>
    </recommendedName>
    <alternativeName>
        <fullName evidence="15">Phenylalanyl-tRNA synthetase beta subunit</fullName>
        <shortName evidence="15">PheRS</shortName>
    </alternativeName>
</protein>
<dbReference type="InterPro" id="IPR002547">
    <property type="entry name" value="tRNA-bd_dom"/>
</dbReference>
<keyword evidence="4 15" id="KW-0963">Cytoplasm</keyword>
<evidence type="ECO:0000256" key="3">
    <source>
        <dbReference type="ARBA" id="ARBA00011209"/>
    </source>
</evidence>
<proteinExistence type="inferred from homology"/>
<dbReference type="EC" id="6.1.1.20" evidence="15"/>
<dbReference type="GO" id="GO:0005524">
    <property type="term" value="F:ATP binding"/>
    <property type="evidence" value="ECO:0007669"/>
    <property type="project" value="UniProtKB-UniRule"/>
</dbReference>
<evidence type="ECO:0000259" key="19">
    <source>
        <dbReference type="PROSITE" id="PS51483"/>
    </source>
</evidence>
<dbReference type="Pfam" id="PF17759">
    <property type="entry name" value="tRNA_synthFbeta"/>
    <property type="match status" value="1"/>
</dbReference>
<keyword evidence="6 15" id="KW-0436">Ligase</keyword>
<feature type="binding site" evidence="15">
    <location>
        <position position="462"/>
    </location>
    <ligand>
        <name>Mg(2+)</name>
        <dbReference type="ChEBI" id="CHEBI:18420"/>
        <note>shared with alpha subunit</note>
    </ligand>
</feature>
<dbReference type="Pfam" id="PF03484">
    <property type="entry name" value="B5"/>
    <property type="match status" value="1"/>
</dbReference>
<dbReference type="InterPro" id="IPR012340">
    <property type="entry name" value="NA-bd_OB-fold"/>
</dbReference>
<dbReference type="CDD" id="cd00769">
    <property type="entry name" value="PheRS_beta_core"/>
    <property type="match status" value="1"/>
</dbReference>
<keyword evidence="8 15" id="KW-0547">Nucleotide-binding</keyword>
<keyword evidence="7 15" id="KW-0479">Metal-binding</keyword>
<sequence>MQFPESWLRQFCNPDLSTEALADTLTMAGLEVEEVQAAAPAFSGVVVGLVRDVQPHPNADKLRVCQVDVGAAQWLQIVCGAPNVAVGMAAPCALVGAELPPQQEGQGAFRIGPAKMRGVESQGMLCSARELGLSADHAGLLALQGAPQAGADLREWLSLDEAVFTIKLTPNLGHCLSIIGVAREVSAVTGAVFHKPTFRPVAPTLADRLPVSIEAPDLCGRFSGRIIRGVNARAETPQWMKTRLERSGQRSISALVDISNYVMLELGRPSHVFDLAKIRGGLTVRWAREGEQLELLNGQTISLSADMGVIAAENGVESLAGIMGGESTAVTLDTTDIYLEAAFWWPDAIRGRARRLNFSTDAAARFERGVDYATTVEHLDAITALILDICGGQAGPADDQITQLPQRKPVRMRVARCEKVIGIPIGSDRMGEIFSRLGLQAELDRNSTEPAWIVTPGAERFDLEIEEDLIEEVARIHGYQHIPTQAPVARLHPLPVPEGQRSLHSLRLKTAALGYQETLNFSFVDAQSEQDFAGQADPIRLLNPIASQMSVMRSTLIGSLVKVLADNLNHRAKRVRLFELGRVFARDAQAENGPMQVAGIRQPMRLAGLAYGSVVPVQWAEPERRVDFYDVKADVEALCEGSGEGTGELQWMPVQHPALHPGRSAEVRLGGERLGVVGELHPQWVQRYHLQFAPVIFELDAGLLQAQKLPVFAPINRVPAVQRDLAFQVPSGVSYAQMQQAVQTAIQNIPVCGIIREVRLFDLFTPPGDTTSKSMAFRLQLQDQQTLTDERVDAACQALVAELATATGAQLRG</sequence>
<dbReference type="InterPro" id="IPR005147">
    <property type="entry name" value="tRNA_synthase_B5-dom"/>
</dbReference>
<organism evidence="20 21">
    <name type="scientific">Thiomonas arsenitoxydans (strain DSM 22701 / CIP 110005 / 3As)</name>
    <dbReference type="NCBI Taxonomy" id="426114"/>
    <lineage>
        <taxon>Bacteria</taxon>
        <taxon>Pseudomonadati</taxon>
        <taxon>Pseudomonadota</taxon>
        <taxon>Betaproteobacteria</taxon>
        <taxon>Burkholderiales</taxon>
        <taxon>Thiomonas</taxon>
    </lineage>
</organism>
<keyword evidence="5 16" id="KW-0820">tRNA-binding</keyword>
<evidence type="ECO:0000256" key="2">
    <source>
        <dbReference type="ARBA" id="ARBA00008653"/>
    </source>
</evidence>
<dbReference type="Proteomes" id="UP000664800">
    <property type="component" value="Unassembled WGS sequence"/>
</dbReference>
<evidence type="ECO:0000256" key="16">
    <source>
        <dbReference type="PROSITE-ProRule" id="PRU00209"/>
    </source>
</evidence>
<dbReference type="FunFam" id="2.40.50.140:FF:000045">
    <property type="entry name" value="Phenylalanine--tRNA ligase beta subunit"/>
    <property type="match status" value="1"/>
</dbReference>
<feature type="domain" description="B5" evidence="19">
    <location>
        <begin position="405"/>
        <end position="484"/>
    </location>
</feature>
<dbReference type="InterPro" id="IPR004532">
    <property type="entry name" value="Phe-tRNA-ligase_IIc_bsu_bact"/>
</dbReference>
<dbReference type="PANTHER" id="PTHR10947:SF0">
    <property type="entry name" value="PHENYLALANINE--TRNA LIGASE BETA SUBUNIT"/>
    <property type="match status" value="1"/>
</dbReference>
<dbReference type="InterPro" id="IPR041616">
    <property type="entry name" value="PheRS_beta_core"/>
</dbReference>
<dbReference type="InterPro" id="IPR045060">
    <property type="entry name" value="Phe-tRNA-ligase_IIc_bsu"/>
</dbReference>
<dbReference type="InterPro" id="IPR033714">
    <property type="entry name" value="tRNA_bind_bactPheRS"/>
</dbReference>
<dbReference type="InterPro" id="IPR005146">
    <property type="entry name" value="B3/B4_tRNA-bd"/>
</dbReference>
<name>A0A8I1MUB0_THIA3</name>
<evidence type="ECO:0000256" key="4">
    <source>
        <dbReference type="ARBA" id="ARBA00022490"/>
    </source>
</evidence>
<gene>
    <name evidence="15" type="primary">pheT</name>
    <name evidence="20" type="ORF">J0I24_04820</name>
</gene>
<evidence type="ECO:0000256" key="6">
    <source>
        <dbReference type="ARBA" id="ARBA00022598"/>
    </source>
</evidence>
<feature type="binding site" evidence="15">
    <location>
        <position position="472"/>
    </location>
    <ligand>
        <name>Mg(2+)</name>
        <dbReference type="ChEBI" id="CHEBI:18420"/>
        <note>shared with alpha subunit</note>
    </ligand>
</feature>
<dbReference type="InterPro" id="IPR045864">
    <property type="entry name" value="aa-tRNA-synth_II/BPL/LPL"/>
</dbReference>
<evidence type="ECO:0000259" key="17">
    <source>
        <dbReference type="PROSITE" id="PS50886"/>
    </source>
</evidence>
<dbReference type="NCBIfam" id="TIGR00472">
    <property type="entry name" value="pheT_bact"/>
    <property type="match status" value="1"/>
</dbReference>
<evidence type="ECO:0000256" key="8">
    <source>
        <dbReference type="ARBA" id="ARBA00022741"/>
    </source>
</evidence>
<evidence type="ECO:0000256" key="10">
    <source>
        <dbReference type="ARBA" id="ARBA00022842"/>
    </source>
</evidence>
<evidence type="ECO:0000256" key="11">
    <source>
        <dbReference type="ARBA" id="ARBA00022884"/>
    </source>
</evidence>
<dbReference type="Gene3D" id="3.50.40.10">
    <property type="entry name" value="Phenylalanyl-trna Synthetase, Chain B, domain 3"/>
    <property type="match status" value="1"/>
</dbReference>
<comment type="subunit">
    <text evidence="3 15">Tetramer of two alpha and two beta subunits.</text>
</comment>
<feature type="binding site" evidence="15">
    <location>
        <position position="468"/>
    </location>
    <ligand>
        <name>Mg(2+)</name>
        <dbReference type="ChEBI" id="CHEBI:18420"/>
        <note>shared with alpha subunit</note>
    </ligand>
</feature>
<dbReference type="AlphaFoldDB" id="A0A8I1MUB0"/>
<dbReference type="GO" id="GO:0009328">
    <property type="term" value="C:phenylalanine-tRNA ligase complex"/>
    <property type="evidence" value="ECO:0007669"/>
    <property type="project" value="TreeGrafter"/>
</dbReference>
<dbReference type="Gene3D" id="3.30.70.380">
    <property type="entry name" value="Ferrodoxin-fold anticodon-binding domain"/>
    <property type="match status" value="1"/>
</dbReference>
<comment type="catalytic activity">
    <reaction evidence="14 15">
        <text>tRNA(Phe) + L-phenylalanine + ATP = L-phenylalanyl-tRNA(Phe) + AMP + diphosphate + H(+)</text>
        <dbReference type="Rhea" id="RHEA:19413"/>
        <dbReference type="Rhea" id="RHEA-COMP:9668"/>
        <dbReference type="Rhea" id="RHEA-COMP:9699"/>
        <dbReference type="ChEBI" id="CHEBI:15378"/>
        <dbReference type="ChEBI" id="CHEBI:30616"/>
        <dbReference type="ChEBI" id="CHEBI:33019"/>
        <dbReference type="ChEBI" id="CHEBI:58095"/>
        <dbReference type="ChEBI" id="CHEBI:78442"/>
        <dbReference type="ChEBI" id="CHEBI:78531"/>
        <dbReference type="ChEBI" id="CHEBI:456215"/>
        <dbReference type="EC" id="6.1.1.20"/>
    </reaction>
</comment>
<comment type="caution">
    <text evidence="20">The sequence shown here is derived from an EMBL/GenBank/DDBJ whole genome shotgun (WGS) entry which is preliminary data.</text>
</comment>
<dbReference type="InterPro" id="IPR005121">
    <property type="entry name" value="Fdx_antiC-bd"/>
</dbReference>
<dbReference type="SMART" id="SM00896">
    <property type="entry name" value="FDX-ACB"/>
    <property type="match status" value="1"/>
</dbReference>
<keyword evidence="10 15" id="KW-0460">Magnesium</keyword>
<keyword evidence="9 15" id="KW-0067">ATP-binding</keyword>
<dbReference type="SUPFAM" id="SSF56037">
    <property type="entry name" value="PheT/TilS domain"/>
    <property type="match status" value="1"/>
</dbReference>
<feature type="domain" description="FDX-ACB" evidence="18">
    <location>
        <begin position="716"/>
        <end position="812"/>
    </location>
</feature>
<dbReference type="GO" id="GO:0004826">
    <property type="term" value="F:phenylalanine-tRNA ligase activity"/>
    <property type="evidence" value="ECO:0007669"/>
    <property type="project" value="UniProtKB-UniRule"/>
</dbReference>